<evidence type="ECO:0000256" key="14">
    <source>
        <dbReference type="ARBA" id="ARBA00022833"/>
    </source>
</evidence>
<dbReference type="GO" id="GO:0000166">
    <property type="term" value="F:nucleotide binding"/>
    <property type="evidence" value="ECO:0007669"/>
    <property type="project" value="UniProtKB-KW"/>
</dbReference>
<comment type="cofactor">
    <cofactor evidence="3">
        <name>Co(2+)</name>
        <dbReference type="ChEBI" id="CHEBI:48828"/>
    </cofactor>
</comment>
<keyword evidence="18" id="KW-0170">Cobalt</keyword>
<evidence type="ECO:0000256" key="6">
    <source>
        <dbReference type="ARBA" id="ARBA00004661"/>
    </source>
</evidence>
<dbReference type="Pfam" id="PF24621">
    <property type="entry name" value="DHQS_C"/>
    <property type="match status" value="1"/>
</dbReference>
<keyword evidence="15" id="KW-0520">NAD</keyword>
<organism evidence="22 23">
    <name type="scientific">Peptococcus niger</name>
    <dbReference type="NCBI Taxonomy" id="2741"/>
    <lineage>
        <taxon>Bacteria</taxon>
        <taxon>Bacillati</taxon>
        <taxon>Bacillota</taxon>
        <taxon>Clostridia</taxon>
        <taxon>Eubacteriales</taxon>
        <taxon>Peptococcaceae</taxon>
        <taxon>Peptococcus</taxon>
    </lineage>
</organism>
<evidence type="ECO:0000256" key="19">
    <source>
        <dbReference type="NCBIfam" id="TIGR01357"/>
    </source>
</evidence>
<evidence type="ECO:0000256" key="16">
    <source>
        <dbReference type="ARBA" id="ARBA00023141"/>
    </source>
</evidence>
<keyword evidence="23" id="KW-1185">Reference proteome</keyword>
<feature type="domain" description="3-dehydroquinate synthase N-terminal" evidence="20">
    <location>
        <begin position="75"/>
        <end position="183"/>
    </location>
</feature>
<dbReference type="PANTHER" id="PTHR43622">
    <property type="entry name" value="3-DEHYDROQUINATE SYNTHASE"/>
    <property type="match status" value="1"/>
</dbReference>
<sequence length="360" mass="38030">MSAHKTPYRLHVGTEPAYDVQIGLSLREAAMAAASCLTAAGQVRLVSDEQVYALYGEPVKNCLETSGHTVALDLVAPGEGSKSIATWESLMNRWAADRLHRTDGVLALGGGVTGDLAGFAAASYMRGIPLVQMPTTLLAAVDASVGGKTALNLPLGKNLLGAFKQPSGVFCATDLFQSLADVDWQNGTAELIKMAILTDSDLFARLENRPFTSQSDDLTGVIATAVGHKITYVEADASEKGIRAHLNLGHTLGHAIEQVSGHTVPHGHAVAMGLAFISRAAVALGRLTPTDGQRILRLLQAHHLPISVPFDRNQLAKALLNDKKADGDGIRWILPVGIGHCLIHSVAYADLSEFLTKGGL</sequence>
<evidence type="ECO:0000256" key="9">
    <source>
        <dbReference type="ARBA" id="ARBA00017684"/>
    </source>
</evidence>
<evidence type="ECO:0000256" key="10">
    <source>
        <dbReference type="ARBA" id="ARBA00022490"/>
    </source>
</evidence>
<evidence type="ECO:0000256" key="18">
    <source>
        <dbReference type="ARBA" id="ARBA00023285"/>
    </source>
</evidence>
<keyword evidence="14" id="KW-0862">Zinc</keyword>
<dbReference type="EMBL" id="FNAF01000005">
    <property type="protein sequence ID" value="SDD65028.1"/>
    <property type="molecule type" value="Genomic_DNA"/>
</dbReference>
<evidence type="ECO:0000256" key="7">
    <source>
        <dbReference type="ARBA" id="ARBA00005412"/>
    </source>
</evidence>
<comment type="cofactor">
    <cofactor evidence="2">
        <name>NAD(+)</name>
        <dbReference type="ChEBI" id="CHEBI:57540"/>
    </cofactor>
</comment>
<dbReference type="InterPro" id="IPR016037">
    <property type="entry name" value="DHQ_synth_AroB"/>
</dbReference>
<dbReference type="FunFam" id="3.40.50.1970:FF:000007">
    <property type="entry name" value="Pentafunctional AROM polypeptide"/>
    <property type="match status" value="1"/>
</dbReference>
<dbReference type="CDD" id="cd08195">
    <property type="entry name" value="DHQS"/>
    <property type="match status" value="1"/>
</dbReference>
<dbReference type="SUPFAM" id="SSF56796">
    <property type="entry name" value="Dehydroquinate synthase-like"/>
    <property type="match status" value="1"/>
</dbReference>
<evidence type="ECO:0000256" key="12">
    <source>
        <dbReference type="ARBA" id="ARBA00022723"/>
    </source>
</evidence>
<evidence type="ECO:0000259" key="21">
    <source>
        <dbReference type="Pfam" id="PF24621"/>
    </source>
</evidence>
<dbReference type="Gene3D" id="1.20.1090.10">
    <property type="entry name" value="Dehydroquinate synthase-like - alpha domain"/>
    <property type="match status" value="1"/>
</dbReference>
<evidence type="ECO:0000256" key="2">
    <source>
        <dbReference type="ARBA" id="ARBA00001911"/>
    </source>
</evidence>
<evidence type="ECO:0000256" key="8">
    <source>
        <dbReference type="ARBA" id="ARBA00013031"/>
    </source>
</evidence>
<dbReference type="GO" id="GO:0003856">
    <property type="term" value="F:3-dehydroquinate synthase activity"/>
    <property type="evidence" value="ECO:0007669"/>
    <property type="project" value="UniProtKB-UniRule"/>
</dbReference>
<dbReference type="InterPro" id="IPR056179">
    <property type="entry name" value="DHQS_C"/>
</dbReference>
<dbReference type="GO" id="GO:0009073">
    <property type="term" value="P:aromatic amino acid family biosynthetic process"/>
    <property type="evidence" value="ECO:0007669"/>
    <property type="project" value="UniProtKB-KW"/>
</dbReference>
<reference evidence="22 23" key="1">
    <citation type="submission" date="2016-10" db="EMBL/GenBank/DDBJ databases">
        <authorList>
            <person name="de Groot N.N."/>
        </authorList>
    </citation>
    <scope>NUCLEOTIDE SEQUENCE [LARGE SCALE GENOMIC DNA]</scope>
    <source>
        <strain evidence="22 23">DSM 20475</strain>
    </source>
</reference>
<keyword evidence="10" id="KW-0963">Cytoplasm</keyword>
<comment type="catalytic activity">
    <reaction evidence="1">
        <text>7-phospho-2-dehydro-3-deoxy-D-arabino-heptonate = 3-dehydroquinate + phosphate</text>
        <dbReference type="Rhea" id="RHEA:21968"/>
        <dbReference type="ChEBI" id="CHEBI:32364"/>
        <dbReference type="ChEBI" id="CHEBI:43474"/>
        <dbReference type="ChEBI" id="CHEBI:58394"/>
        <dbReference type="EC" id="4.2.3.4"/>
    </reaction>
</comment>
<keyword evidence="16" id="KW-0057">Aromatic amino acid biosynthesis</keyword>
<dbReference type="GO" id="GO:0005737">
    <property type="term" value="C:cytoplasm"/>
    <property type="evidence" value="ECO:0007669"/>
    <property type="project" value="UniProtKB-SubCell"/>
</dbReference>
<dbReference type="EC" id="4.2.3.4" evidence="8 19"/>
<keyword evidence="11" id="KW-0028">Amino-acid biosynthesis</keyword>
<evidence type="ECO:0000256" key="5">
    <source>
        <dbReference type="ARBA" id="ARBA00004496"/>
    </source>
</evidence>
<dbReference type="AlphaFoldDB" id="A0A1G6WGV2"/>
<feature type="domain" description="3-dehydroquinate synthase C-terminal" evidence="21">
    <location>
        <begin position="187"/>
        <end position="325"/>
    </location>
</feature>
<gene>
    <name evidence="22" type="ORF">SAMN04489866_10546</name>
</gene>
<dbReference type="PANTHER" id="PTHR43622:SF7">
    <property type="entry name" value="3-DEHYDROQUINATE SYNTHASE, CHLOROPLASTIC"/>
    <property type="match status" value="1"/>
</dbReference>
<evidence type="ECO:0000256" key="3">
    <source>
        <dbReference type="ARBA" id="ARBA00001941"/>
    </source>
</evidence>
<dbReference type="PIRSF" id="PIRSF001455">
    <property type="entry name" value="DHQ_synth"/>
    <property type="match status" value="1"/>
</dbReference>
<proteinExistence type="inferred from homology"/>
<dbReference type="STRING" id="2741.SAMN04489866_10546"/>
<dbReference type="NCBIfam" id="TIGR01357">
    <property type="entry name" value="aroB"/>
    <property type="match status" value="1"/>
</dbReference>
<name>A0A1G6WGV2_PEPNI</name>
<comment type="pathway">
    <text evidence="6">Metabolic intermediate biosynthesis; chorismate biosynthesis; chorismate from D-erythrose 4-phosphate and phosphoenolpyruvate: step 2/7.</text>
</comment>
<comment type="subcellular location">
    <subcellularLocation>
        <location evidence="5">Cytoplasm</location>
    </subcellularLocation>
</comment>
<dbReference type="InterPro" id="IPR050071">
    <property type="entry name" value="Dehydroquinate_synthase"/>
</dbReference>
<keyword evidence="17" id="KW-0456">Lyase</keyword>
<keyword evidence="13" id="KW-0547">Nucleotide-binding</keyword>
<accession>A0A1G6WGV2</accession>
<dbReference type="InterPro" id="IPR030963">
    <property type="entry name" value="DHQ_synth_fam"/>
</dbReference>
<evidence type="ECO:0000256" key="11">
    <source>
        <dbReference type="ARBA" id="ARBA00022605"/>
    </source>
</evidence>
<evidence type="ECO:0000256" key="15">
    <source>
        <dbReference type="ARBA" id="ARBA00023027"/>
    </source>
</evidence>
<dbReference type="Proteomes" id="UP000198995">
    <property type="component" value="Unassembled WGS sequence"/>
</dbReference>
<dbReference type="GO" id="GO:0008652">
    <property type="term" value="P:amino acid biosynthetic process"/>
    <property type="evidence" value="ECO:0007669"/>
    <property type="project" value="UniProtKB-KW"/>
</dbReference>
<evidence type="ECO:0000313" key="22">
    <source>
        <dbReference type="EMBL" id="SDD65028.1"/>
    </source>
</evidence>
<protein>
    <recommendedName>
        <fullName evidence="9 19">3-dehydroquinate synthase</fullName>
        <ecNumber evidence="8 19">4.2.3.4</ecNumber>
    </recommendedName>
</protein>
<evidence type="ECO:0000256" key="1">
    <source>
        <dbReference type="ARBA" id="ARBA00001393"/>
    </source>
</evidence>
<dbReference type="OrthoDB" id="9806583at2"/>
<evidence type="ECO:0000256" key="17">
    <source>
        <dbReference type="ARBA" id="ARBA00023239"/>
    </source>
</evidence>
<dbReference type="GO" id="GO:0046872">
    <property type="term" value="F:metal ion binding"/>
    <property type="evidence" value="ECO:0007669"/>
    <property type="project" value="UniProtKB-KW"/>
</dbReference>
<evidence type="ECO:0000313" key="23">
    <source>
        <dbReference type="Proteomes" id="UP000198995"/>
    </source>
</evidence>
<dbReference type="GO" id="GO:0009423">
    <property type="term" value="P:chorismate biosynthetic process"/>
    <property type="evidence" value="ECO:0007669"/>
    <property type="project" value="UniProtKB-UniRule"/>
</dbReference>
<evidence type="ECO:0000256" key="4">
    <source>
        <dbReference type="ARBA" id="ARBA00001947"/>
    </source>
</evidence>
<keyword evidence="12" id="KW-0479">Metal-binding</keyword>
<dbReference type="RefSeq" id="WP_091791721.1">
    <property type="nucleotide sequence ID" value="NZ_FNAF01000005.1"/>
</dbReference>
<comment type="similarity">
    <text evidence="7">Belongs to the sugar phosphate cyclases superfamily. Dehydroquinate synthase family.</text>
</comment>
<evidence type="ECO:0000259" key="20">
    <source>
        <dbReference type="Pfam" id="PF01761"/>
    </source>
</evidence>
<dbReference type="InterPro" id="IPR030960">
    <property type="entry name" value="DHQS/DOIS_N"/>
</dbReference>
<dbReference type="Pfam" id="PF01761">
    <property type="entry name" value="DHQ_synthase"/>
    <property type="match status" value="1"/>
</dbReference>
<comment type="cofactor">
    <cofactor evidence="4">
        <name>Zn(2+)</name>
        <dbReference type="ChEBI" id="CHEBI:29105"/>
    </cofactor>
</comment>
<evidence type="ECO:0000256" key="13">
    <source>
        <dbReference type="ARBA" id="ARBA00022741"/>
    </source>
</evidence>
<dbReference type="Gene3D" id="3.40.50.1970">
    <property type="match status" value="1"/>
</dbReference>